<evidence type="ECO:0000256" key="1">
    <source>
        <dbReference type="ARBA" id="ARBA00001971"/>
    </source>
</evidence>
<evidence type="ECO:0000256" key="6">
    <source>
        <dbReference type="ARBA" id="ARBA00023033"/>
    </source>
</evidence>
<sequence>MNGERQASVQIVQGLQSTLSNVSDHTVAIMTAQVIETACATGQMSLMLESLAVREAPKMMVVAIILFLYYTGTLFLMYVAGHKAPLVGLRSYFDHRLTVNYRFFRGAAAIVDDGYSKYKNKPWAFARADIDMLVLPQKYVEELRNLPSSVASPTVAHAHNLMGSHTNMNIILRNNLHFRTLVEKSTPNLNGLTRPMQDELEYAVARDLPDCKGA</sequence>
<dbReference type="EMBL" id="PQXM01000061">
    <property type="protein sequence ID" value="TGO78592.1"/>
    <property type="molecule type" value="Genomic_DNA"/>
</dbReference>
<dbReference type="AlphaFoldDB" id="A0A4Z1K520"/>
<keyword evidence="7" id="KW-1133">Transmembrane helix</keyword>
<name>A0A4Z1K520_9HELO</name>
<dbReference type="PANTHER" id="PTHR46206:SF6">
    <property type="entry name" value="CYTOCHROME P450 MONOOXYGENASE AN1598-RELATED"/>
    <property type="match status" value="1"/>
</dbReference>
<keyword evidence="5" id="KW-0408">Iron</keyword>
<evidence type="ECO:0000256" key="4">
    <source>
        <dbReference type="ARBA" id="ARBA00023002"/>
    </source>
</evidence>
<dbReference type="STRING" id="278938.A0A4Z1K520"/>
<feature type="transmembrane region" description="Helical" evidence="7">
    <location>
        <begin position="59"/>
        <end position="80"/>
    </location>
</feature>
<comment type="similarity">
    <text evidence="2">Belongs to the cytochrome P450 family.</text>
</comment>
<gene>
    <name evidence="8" type="ORF">BELL_0061g00160</name>
</gene>
<protein>
    <submittedName>
        <fullName evidence="8">Uncharacterized protein</fullName>
    </submittedName>
</protein>
<dbReference type="Proteomes" id="UP000297229">
    <property type="component" value="Unassembled WGS sequence"/>
</dbReference>
<keyword evidence="7" id="KW-0472">Membrane</keyword>
<dbReference type="PANTHER" id="PTHR46206">
    <property type="entry name" value="CYTOCHROME P450"/>
    <property type="match status" value="1"/>
</dbReference>
<evidence type="ECO:0000313" key="9">
    <source>
        <dbReference type="Proteomes" id="UP000297229"/>
    </source>
</evidence>
<dbReference type="GO" id="GO:0046872">
    <property type="term" value="F:metal ion binding"/>
    <property type="evidence" value="ECO:0007669"/>
    <property type="project" value="UniProtKB-KW"/>
</dbReference>
<comment type="cofactor">
    <cofactor evidence="1">
        <name>heme</name>
        <dbReference type="ChEBI" id="CHEBI:30413"/>
    </cofactor>
</comment>
<keyword evidence="6" id="KW-0503">Monooxygenase</keyword>
<evidence type="ECO:0000256" key="3">
    <source>
        <dbReference type="ARBA" id="ARBA00022723"/>
    </source>
</evidence>
<organism evidence="8 9">
    <name type="scientific">Botrytis elliptica</name>
    <dbReference type="NCBI Taxonomy" id="278938"/>
    <lineage>
        <taxon>Eukaryota</taxon>
        <taxon>Fungi</taxon>
        <taxon>Dikarya</taxon>
        <taxon>Ascomycota</taxon>
        <taxon>Pezizomycotina</taxon>
        <taxon>Leotiomycetes</taxon>
        <taxon>Helotiales</taxon>
        <taxon>Sclerotiniaceae</taxon>
        <taxon>Botrytis</taxon>
    </lineage>
</organism>
<comment type="caution">
    <text evidence="8">The sequence shown here is derived from an EMBL/GenBank/DDBJ whole genome shotgun (WGS) entry which is preliminary data.</text>
</comment>
<keyword evidence="4" id="KW-0560">Oxidoreductase</keyword>
<evidence type="ECO:0000256" key="2">
    <source>
        <dbReference type="ARBA" id="ARBA00010617"/>
    </source>
</evidence>
<evidence type="ECO:0000256" key="7">
    <source>
        <dbReference type="SAM" id="Phobius"/>
    </source>
</evidence>
<keyword evidence="9" id="KW-1185">Reference proteome</keyword>
<evidence type="ECO:0000313" key="8">
    <source>
        <dbReference type="EMBL" id="TGO78592.1"/>
    </source>
</evidence>
<accession>A0A4Z1K520</accession>
<keyword evidence="3" id="KW-0479">Metal-binding</keyword>
<keyword evidence="7" id="KW-0812">Transmembrane</keyword>
<evidence type="ECO:0000256" key="5">
    <source>
        <dbReference type="ARBA" id="ARBA00023004"/>
    </source>
</evidence>
<dbReference type="GO" id="GO:0004497">
    <property type="term" value="F:monooxygenase activity"/>
    <property type="evidence" value="ECO:0007669"/>
    <property type="project" value="UniProtKB-KW"/>
</dbReference>
<reference evidence="8 9" key="1">
    <citation type="submission" date="2017-12" db="EMBL/GenBank/DDBJ databases">
        <title>Comparative genomics of Botrytis spp.</title>
        <authorList>
            <person name="Valero-Jimenez C.A."/>
            <person name="Tapia P."/>
            <person name="Veloso J."/>
            <person name="Silva-Moreno E."/>
            <person name="Staats M."/>
            <person name="Valdes J.H."/>
            <person name="Van Kan J.A.L."/>
        </authorList>
    </citation>
    <scope>NUCLEOTIDE SEQUENCE [LARGE SCALE GENOMIC DNA]</scope>
    <source>
        <strain evidence="8 9">Be9601</strain>
    </source>
</reference>
<proteinExistence type="inferred from homology"/>